<reference evidence="1" key="1">
    <citation type="submission" date="2023-06" db="EMBL/GenBank/DDBJ databases">
        <authorList>
            <person name="Kurt Z."/>
        </authorList>
    </citation>
    <scope>NUCLEOTIDE SEQUENCE</scope>
</reference>
<dbReference type="EMBL" id="CAXDID020000042">
    <property type="protein sequence ID" value="CAL6000770.1"/>
    <property type="molecule type" value="Genomic_DNA"/>
</dbReference>
<proteinExistence type="predicted"/>
<dbReference type="EMBL" id="CATOUU010001125">
    <property type="protein sequence ID" value="CAI9973573.1"/>
    <property type="molecule type" value="Genomic_DNA"/>
</dbReference>
<reference evidence="2 3" key="2">
    <citation type="submission" date="2024-07" db="EMBL/GenBank/DDBJ databases">
        <authorList>
            <person name="Akdeniz Z."/>
        </authorList>
    </citation>
    <scope>NUCLEOTIDE SEQUENCE [LARGE SCALE GENOMIC DNA]</scope>
</reference>
<dbReference type="AlphaFoldDB" id="A0AA86VQH3"/>
<dbReference type="Proteomes" id="UP001642409">
    <property type="component" value="Unassembled WGS sequence"/>
</dbReference>
<evidence type="ECO:0000313" key="1">
    <source>
        <dbReference type="EMBL" id="CAI9973573.1"/>
    </source>
</evidence>
<protein>
    <submittedName>
        <fullName evidence="2">Hypothetical_protein</fullName>
    </submittedName>
</protein>
<comment type="caution">
    <text evidence="1">The sequence shown here is derived from an EMBL/GenBank/DDBJ whole genome shotgun (WGS) entry which is preliminary data.</text>
</comment>
<evidence type="ECO:0000313" key="3">
    <source>
        <dbReference type="Proteomes" id="UP001642409"/>
    </source>
</evidence>
<organism evidence="1">
    <name type="scientific">Hexamita inflata</name>
    <dbReference type="NCBI Taxonomy" id="28002"/>
    <lineage>
        <taxon>Eukaryota</taxon>
        <taxon>Metamonada</taxon>
        <taxon>Diplomonadida</taxon>
        <taxon>Hexamitidae</taxon>
        <taxon>Hexamitinae</taxon>
        <taxon>Hexamita</taxon>
    </lineage>
</organism>
<gene>
    <name evidence="2" type="ORF">HINF_LOCUS16888</name>
    <name evidence="1" type="ORF">HINF_LOCUS61218</name>
</gene>
<keyword evidence="3" id="KW-1185">Reference proteome</keyword>
<evidence type="ECO:0000313" key="2">
    <source>
        <dbReference type="EMBL" id="CAL6000770.1"/>
    </source>
</evidence>
<name>A0AA86VQH3_9EUKA</name>
<sequence length="367" mass="42473">MRIHTVIIDHCTIDFSKASGDFNLIIFNSCDLINELTDQFTAVQLTFNSNLTFSQLKNCSAQNINVSANTNCKIDFEGAAQLNSLNELTIIGTEINLSQLKGNWKLVKIEHCLLENRLSEDFYTDIFSILSRNQQTLAYLNFFPFNELIINLRQDKELFECEPLKQLKQKSLKLTLSHMKVDIQRLTGRFDELTLNQCTIQNNGAEKLSCKQLNVLHCNKHLMTFSTDAFYKTNCKLMNIQQCSVVDYLPMNLQELHVDNCEVKLKNKCQHLLKITLKSVNKIKQMDMSLLPVLVEITSDCKSDNVKHIQNVIKTRRKYQTMMQTNAKRIEKLTVKRDSKYSHLDELDNEFFYCNDVIIDNFQGGIE</sequence>
<accession>A0AA86VQH3</accession>